<gene>
    <name evidence="2" type="ORF">C9I89_13475</name>
</gene>
<dbReference type="Proteomes" id="UP000240904">
    <property type="component" value="Unassembled WGS sequence"/>
</dbReference>
<feature type="transmembrane region" description="Helical" evidence="1">
    <location>
        <begin position="49"/>
        <end position="74"/>
    </location>
</feature>
<dbReference type="PANTHER" id="PTHR31876:SF26">
    <property type="entry name" value="PROTEIN LIKE COV 2"/>
    <property type="match status" value="1"/>
</dbReference>
<keyword evidence="1" id="KW-0812">Transmembrane</keyword>
<proteinExistence type="predicted"/>
<keyword evidence="3" id="KW-1185">Reference proteome</keyword>
<comment type="caution">
    <text evidence="2">The sequence shown here is derived from an EMBL/GenBank/DDBJ whole genome shotgun (WGS) entry which is preliminary data.</text>
</comment>
<feature type="transmembrane region" description="Helical" evidence="1">
    <location>
        <begin position="151"/>
        <end position="168"/>
    </location>
</feature>
<evidence type="ECO:0008006" key="4">
    <source>
        <dbReference type="Google" id="ProtNLM"/>
    </source>
</evidence>
<dbReference type="EMBL" id="PYMC01000009">
    <property type="protein sequence ID" value="PSW04331.1"/>
    <property type="molecule type" value="Genomic_DNA"/>
</dbReference>
<dbReference type="AlphaFoldDB" id="A0A2T3MWQ6"/>
<dbReference type="PANTHER" id="PTHR31876">
    <property type="entry name" value="COV-LIKE PROTEIN 1"/>
    <property type="match status" value="1"/>
</dbReference>
<organism evidence="2 3">
    <name type="scientific">Photobacterium lipolyticum</name>
    <dbReference type="NCBI Taxonomy" id="266810"/>
    <lineage>
        <taxon>Bacteria</taxon>
        <taxon>Pseudomonadati</taxon>
        <taxon>Pseudomonadota</taxon>
        <taxon>Gammaproteobacteria</taxon>
        <taxon>Vibrionales</taxon>
        <taxon>Vibrionaceae</taxon>
        <taxon>Photobacterium</taxon>
    </lineage>
</organism>
<name>A0A2T3MWQ6_9GAMM</name>
<dbReference type="InterPro" id="IPR007462">
    <property type="entry name" value="COV1-like"/>
</dbReference>
<evidence type="ECO:0000313" key="2">
    <source>
        <dbReference type="EMBL" id="PSW04331.1"/>
    </source>
</evidence>
<protein>
    <recommendedName>
        <fullName evidence="4">DUF502 domain-containing protein</fullName>
    </recommendedName>
</protein>
<reference evidence="2 3" key="1">
    <citation type="submission" date="2018-03" db="EMBL/GenBank/DDBJ databases">
        <title>Whole genome sequencing of Histamine producing bacteria.</title>
        <authorList>
            <person name="Butler K."/>
        </authorList>
    </citation>
    <scope>NUCLEOTIDE SEQUENCE [LARGE SCALE GENOMIC DNA]</scope>
    <source>
        <strain evidence="2 3">DSM 16190</strain>
    </source>
</reference>
<evidence type="ECO:0000313" key="3">
    <source>
        <dbReference type="Proteomes" id="UP000240904"/>
    </source>
</evidence>
<dbReference type="Pfam" id="PF04367">
    <property type="entry name" value="DUF502"/>
    <property type="match status" value="1"/>
</dbReference>
<keyword evidence="1" id="KW-0472">Membrane</keyword>
<keyword evidence="1" id="KW-1133">Transmembrane helix</keyword>
<dbReference type="OrthoDB" id="5636623at2"/>
<dbReference type="RefSeq" id="WP_107283860.1">
    <property type="nucleotide sequence ID" value="NZ_PYMC01000009.1"/>
</dbReference>
<feature type="transmembrane region" description="Helical" evidence="1">
    <location>
        <begin position="9"/>
        <end position="29"/>
    </location>
</feature>
<accession>A0A2T3MWQ6</accession>
<evidence type="ECO:0000256" key="1">
    <source>
        <dbReference type="SAM" id="Phobius"/>
    </source>
</evidence>
<sequence>MFGFISKNIITGLVTILPVVLTLYLLYWFAVSVESILGGLIQALLPGEWYWPGMGLAAGLLVFFTAGLMMNAYLVQRLFAKSEQVFYHMPLARTLYPALRDFFDYFSPTTRKEFEQVVAVTLGETGMQVIGFVTQPLPERMPESFRDEDSVLVYLPLSYMIGGYAVLIPRSAVRPLDMKIEEAMRFSLTAGMAGTTSKTSPPDHKDD</sequence>